<dbReference type="Proteomes" id="UP000236021">
    <property type="component" value="Unassembled WGS sequence"/>
</dbReference>
<evidence type="ECO:0000313" key="2">
    <source>
        <dbReference type="Proteomes" id="UP000236021"/>
    </source>
</evidence>
<proteinExistence type="predicted"/>
<comment type="caution">
    <text evidence="1">The sequence shown here is derived from an EMBL/GenBank/DDBJ whole genome shotgun (WGS) entry which is preliminary data.</text>
</comment>
<gene>
    <name evidence="1" type="ORF">CXK93_00495</name>
</gene>
<organism evidence="1 2">
    <name type="scientific">Stutzerimonas decontaminans</name>
    <dbReference type="NCBI Taxonomy" id="3022791"/>
    <lineage>
        <taxon>Bacteria</taxon>
        <taxon>Pseudomonadati</taxon>
        <taxon>Pseudomonadota</taxon>
        <taxon>Gammaproteobacteria</taxon>
        <taxon>Pseudomonadales</taxon>
        <taxon>Pseudomonadaceae</taxon>
        <taxon>Stutzerimonas</taxon>
    </lineage>
</organism>
<accession>A0ABX4VYP2</accession>
<evidence type="ECO:0000313" key="1">
    <source>
        <dbReference type="EMBL" id="PNF85315.1"/>
    </source>
</evidence>
<keyword evidence="2" id="KW-1185">Reference proteome</keyword>
<sequence>MEKVYRLLDWLNMEQALDFLQCLTNTSLTANDLLDLCTSKRCETHIDADGLWGWNQHIVNQDVVATGIHRVLTPKALKHAGTEKTLNIVFEGAVSATADTSENQFIATWSAKAPLRNCEALFRPKDIEALAAEINNVTAQPDSGELECLRKQLEHERAGRITAEAKLAELRKERGNLPDQNRDLTSTALVFPYATKELEAMRDAALKYWANHTQDKRLPTQVEIQLELCELLGLGVSNDKEPPRKTKALAAAIRPDHAGALSQPASR</sequence>
<name>A0ABX4VYP2_9GAMM</name>
<protein>
    <submittedName>
        <fullName evidence="1">Uncharacterized protein</fullName>
    </submittedName>
</protein>
<reference evidence="1 2" key="1">
    <citation type="submission" date="2018-01" db="EMBL/GenBank/DDBJ databases">
        <title>Denitrification phenotypes of diverse strains of Pseudomonas stutzeri.</title>
        <authorList>
            <person name="Milligan D.A."/>
            <person name="Bergaust L."/>
            <person name="Bakken L.R."/>
            <person name="Frostegard A."/>
        </authorList>
    </citation>
    <scope>NUCLEOTIDE SEQUENCE [LARGE SCALE GENOMIC DNA]</scope>
    <source>
        <strain evidence="1 2">ST27MN3</strain>
    </source>
</reference>
<dbReference type="RefSeq" id="WP_102856620.1">
    <property type="nucleotide sequence ID" value="NZ_JAMOHT010000029.1"/>
</dbReference>
<dbReference type="EMBL" id="POUI01000001">
    <property type="protein sequence ID" value="PNF85315.1"/>
    <property type="molecule type" value="Genomic_DNA"/>
</dbReference>